<organism evidence="2 3">
    <name type="scientific">Madurella mycetomatis</name>
    <dbReference type="NCBI Taxonomy" id="100816"/>
    <lineage>
        <taxon>Eukaryota</taxon>
        <taxon>Fungi</taxon>
        <taxon>Dikarya</taxon>
        <taxon>Ascomycota</taxon>
        <taxon>Pezizomycotina</taxon>
        <taxon>Sordariomycetes</taxon>
        <taxon>Sordariomycetidae</taxon>
        <taxon>Sordariales</taxon>
        <taxon>Sordariales incertae sedis</taxon>
        <taxon>Madurella</taxon>
    </lineage>
</organism>
<evidence type="ECO:0000256" key="1">
    <source>
        <dbReference type="SAM" id="Phobius"/>
    </source>
</evidence>
<dbReference type="Gene3D" id="3.40.50.300">
    <property type="entry name" value="P-loop containing nucleotide triphosphate hydrolases"/>
    <property type="match status" value="1"/>
</dbReference>
<dbReference type="Proteomes" id="UP000078237">
    <property type="component" value="Unassembled WGS sequence"/>
</dbReference>
<comment type="caution">
    <text evidence="2">The sequence shown here is derived from an EMBL/GenBank/DDBJ whole genome shotgun (WGS) entry which is preliminary data.</text>
</comment>
<keyword evidence="1" id="KW-0812">Transmembrane</keyword>
<dbReference type="InterPro" id="IPR027417">
    <property type="entry name" value="P-loop_NTPase"/>
</dbReference>
<dbReference type="PANTHER" id="PTHR36978">
    <property type="entry name" value="P-LOOP CONTAINING NUCLEOTIDE TRIPHOSPHATE HYDROLASE"/>
    <property type="match status" value="1"/>
</dbReference>
<protein>
    <recommendedName>
        <fullName evidence="4">P-loop containing nucleoside triphosphate hydrolase protein</fullName>
    </recommendedName>
</protein>
<accession>A0A175VXS3</accession>
<name>A0A175VXS3_9PEZI</name>
<evidence type="ECO:0008006" key="4">
    <source>
        <dbReference type="Google" id="ProtNLM"/>
    </source>
</evidence>
<sequence>MGGVASVPTDRTRKIQVIGAGYSRTGTVSMSLALEKLLDGPVMHGGTQIFGREDAYLRLWHQVFKAKEAGDKPRMLKLLREATAGFVAITDVPGNTLIRELQELYPDAKVIVVNRDKERWWASIRMIVNQVTPWWLRYLLAPCPGWRWLATILDDIGKAAKEQMGSDSKPLSIVVSFTDTLEQHNNWVKKNTPPDKFHAIELKDGWGPLCRILDKPIPNEPFPRANDADAVNELSKKIFMRALMTWAGILAGTSVLGYGSWWAWKTLS</sequence>
<feature type="transmembrane region" description="Helical" evidence="1">
    <location>
        <begin position="243"/>
        <end position="264"/>
    </location>
</feature>
<dbReference type="Pfam" id="PF17784">
    <property type="entry name" value="Sulfotransfer_4"/>
    <property type="match status" value="1"/>
</dbReference>
<dbReference type="SUPFAM" id="SSF52540">
    <property type="entry name" value="P-loop containing nucleoside triphosphate hydrolases"/>
    <property type="match status" value="1"/>
</dbReference>
<proteinExistence type="predicted"/>
<dbReference type="OrthoDB" id="408152at2759"/>
<dbReference type="STRING" id="100816.A0A175VXS3"/>
<keyword evidence="1" id="KW-1133">Transmembrane helix</keyword>
<dbReference type="InterPro" id="IPR040632">
    <property type="entry name" value="Sulfotransfer_4"/>
</dbReference>
<gene>
    <name evidence="2" type="ORF">MMYC01_207359</name>
</gene>
<evidence type="ECO:0000313" key="3">
    <source>
        <dbReference type="Proteomes" id="UP000078237"/>
    </source>
</evidence>
<dbReference type="VEuPathDB" id="FungiDB:MMYC01_207359"/>
<reference evidence="2 3" key="1">
    <citation type="journal article" date="2016" name="Genome Announc.">
        <title>Genome Sequence of Madurella mycetomatis mm55, Isolated from a Human Mycetoma Case in Sudan.</title>
        <authorList>
            <person name="Smit S."/>
            <person name="Derks M.F."/>
            <person name="Bervoets S."/>
            <person name="Fahal A."/>
            <person name="van Leeuwen W."/>
            <person name="van Belkum A."/>
            <person name="van de Sande W.W."/>
        </authorList>
    </citation>
    <scope>NUCLEOTIDE SEQUENCE [LARGE SCALE GENOMIC DNA]</scope>
    <source>
        <strain evidence="3">mm55</strain>
    </source>
</reference>
<dbReference type="AlphaFoldDB" id="A0A175VXS3"/>
<dbReference type="EMBL" id="LCTW02000226">
    <property type="protein sequence ID" value="KXX76163.1"/>
    <property type="molecule type" value="Genomic_DNA"/>
</dbReference>
<keyword evidence="3" id="KW-1185">Reference proteome</keyword>
<evidence type="ECO:0000313" key="2">
    <source>
        <dbReference type="EMBL" id="KXX76163.1"/>
    </source>
</evidence>
<keyword evidence="1" id="KW-0472">Membrane</keyword>
<dbReference type="PANTHER" id="PTHR36978:SF3">
    <property type="entry name" value="P-LOOP CONTAINING NUCLEOSIDE TRIPHOSPHATE HYDROLASE PROTEIN"/>
    <property type="match status" value="1"/>
</dbReference>